<proteinExistence type="predicted"/>
<keyword evidence="9" id="KW-1185">Reference proteome</keyword>
<evidence type="ECO:0000256" key="7">
    <source>
        <dbReference type="SAM" id="MobiDB-lite"/>
    </source>
</evidence>
<sequence>MISQAAKETGLSEKQVKDWISNHNKPPKVSKRDKLYLTKPRAYDVFRKKYFKELEGTVYDPQIALAKANEKWGQISKFERKIYEDEAEAVVVADFHELPIEDQRSKINDTRKKISRMCQELDGYGVEVLVMDYDTNDERATKEGVNSCGSLRSASFLEAENRLEWRFAQFMDGILGKVAEENQEPRQAARKEVVDLLNNKIRALQIGRTTVPYKAIVEGSVEVIGLPEGFHFRNPALMTKKELILIKENIDNISFLCPKPRSNESELEENEGESDDFFDIRMEDFCEWLKPDDYVPNSLKLRVTLRQVVEKDKKGEGYIEKILDHYESTDGYMFSVKWVAYKEPTWTKGDGIPEEDLQPYKKRYNLL</sequence>
<evidence type="ECO:0000256" key="3">
    <source>
        <dbReference type="ARBA" id="ARBA00023015"/>
    </source>
</evidence>
<keyword evidence="3" id="KW-0805">Transcription regulation</keyword>
<feature type="region of interest" description="Disordered" evidence="7">
    <location>
        <begin position="1"/>
        <end position="31"/>
    </location>
</feature>
<dbReference type="SUPFAM" id="SSF117773">
    <property type="entry name" value="GTF2I-like repeat"/>
    <property type="match status" value="1"/>
</dbReference>
<evidence type="ECO:0000256" key="4">
    <source>
        <dbReference type="ARBA" id="ARBA00023125"/>
    </source>
</evidence>
<dbReference type="PROSITE" id="PS51139">
    <property type="entry name" value="GTF2I"/>
    <property type="match status" value="1"/>
</dbReference>
<dbReference type="RefSeq" id="XP_066935366.1">
    <property type="nucleotide sequence ID" value="XM_067079265.1"/>
</dbReference>
<dbReference type="SUPFAM" id="SSF54160">
    <property type="entry name" value="Chromo domain-like"/>
    <property type="match status" value="1"/>
</dbReference>
<comment type="subcellular location">
    <subcellularLocation>
        <location evidence="1">Nucleus</location>
    </subcellularLocation>
</comment>
<keyword evidence="4" id="KW-0238">DNA-binding</keyword>
<dbReference type="Proteomes" id="UP000594262">
    <property type="component" value="Unplaced"/>
</dbReference>
<dbReference type="OrthoDB" id="6036328at2759"/>
<evidence type="ECO:0000313" key="9">
    <source>
        <dbReference type="Proteomes" id="UP000594262"/>
    </source>
</evidence>
<dbReference type="Gene3D" id="2.40.50.40">
    <property type="match status" value="1"/>
</dbReference>
<dbReference type="InterPro" id="IPR016197">
    <property type="entry name" value="Chromo-like_dom_sf"/>
</dbReference>
<evidence type="ECO:0000256" key="1">
    <source>
        <dbReference type="ARBA" id="ARBA00004123"/>
    </source>
</evidence>
<evidence type="ECO:0000256" key="6">
    <source>
        <dbReference type="ARBA" id="ARBA00023242"/>
    </source>
</evidence>
<reference evidence="8" key="1">
    <citation type="submission" date="2021-01" db="UniProtKB">
        <authorList>
            <consortium name="EnsemblMetazoa"/>
        </authorList>
    </citation>
    <scope>IDENTIFICATION</scope>
</reference>
<name>A0A7M5UUC8_9CNID</name>
<evidence type="ECO:0000313" key="8">
    <source>
        <dbReference type="EnsemblMetazoa" id="CLYHEMP005969.1"/>
    </source>
</evidence>
<dbReference type="Gene3D" id="3.90.1460.10">
    <property type="entry name" value="GTF2I-like"/>
    <property type="match status" value="1"/>
</dbReference>
<evidence type="ECO:0000256" key="5">
    <source>
        <dbReference type="ARBA" id="ARBA00023163"/>
    </source>
</evidence>
<dbReference type="AlphaFoldDB" id="A0A7M5UUC8"/>
<protein>
    <submittedName>
        <fullName evidence="8">Uncharacterized protein</fullName>
    </submittedName>
</protein>
<keyword evidence="5" id="KW-0804">Transcription</keyword>
<keyword evidence="6" id="KW-0539">Nucleus</keyword>
<dbReference type="GO" id="GO:0003677">
    <property type="term" value="F:DNA binding"/>
    <property type="evidence" value="ECO:0007669"/>
    <property type="project" value="UniProtKB-KW"/>
</dbReference>
<keyword evidence="2" id="KW-0677">Repeat</keyword>
<dbReference type="EnsemblMetazoa" id="CLYHEMT005969.1">
    <property type="protein sequence ID" value="CLYHEMP005969.1"/>
    <property type="gene ID" value="CLYHEMG005969"/>
</dbReference>
<accession>A0A7M5UUC8</accession>
<dbReference type="InterPro" id="IPR036647">
    <property type="entry name" value="GTF2I-like_rpt_sf"/>
</dbReference>
<organism evidence="8 9">
    <name type="scientific">Clytia hemisphaerica</name>
    <dbReference type="NCBI Taxonomy" id="252671"/>
    <lineage>
        <taxon>Eukaryota</taxon>
        <taxon>Metazoa</taxon>
        <taxon>Cnidaria</taxon>
        <taxon>Hydrozoa</taxon>
        <taxon>Hydroidolina</taxon>
        <taxon>Leptothecata</taxon>
        <taxon>Obeliida</taxon>
        <taxon>Clytiidae</taxon>
        <taxon>Clytia</taxon>
    </lineage>
</organism>
<dbReference type="InterPro" id="IPR004212">
    <property type="entry name" value="GTF2I"/>
</dbReference>
<evidence type="ECO:0000256" key="2">
    <source>
        <dbReference type="ARBA" id="ARBA00022737"/>
    </source>
</evidence>
<dbReference type="GeneID" id="136822963"/>
<dbReference type="GO" id="GO:0005634">
    <property type="term" value="C:nucleus"/>
    <property type="evidence" value="ECO:0007669"/>
    <property type="project" value="UniProtKB-SubCell"/>
</dbReference>